<dbReference type="AlphaFoldDB" id="A0AAU7AQ15"/>
<keyword evidence="1" id="KW-0732">Signal</keyword>
<dbReference type="RefSeq" id="WP_354700262.1">
    <property type="nucleotide sequence ID" value="NZ_CP114014.1"/>
</dbReference>
<name>A0AAU7AQ15_9ACTN</name>
<evidence type="ECO:0000313" key="2">
    <source>
        <dbReference type="EMBL" id="XAY03709.1"/>
    </source>
</evidence>
<reference evidence="2" key="1">
    <citation type="submission" date="2022-12" db="EMBL/GenBank/DDBJ databases">
        <title>Paraconexibacter alkalitolerans sp. nov. and Baekduia alba sp. nov., isolated from soil and emended description of the genera Paraconexibacter (Chun et al., 2020) and Baekduia (An et al., 2020).</title>
        <authorList>
            <person name="Vieira S."/>
            <person name="Huber K.J."/>
            <person name="Geppert A."/>
            <person name="Wolf J."/>
            <person name="Neumann-Schaal M."/>
            <person name="Muesken M."/>
            <person name="Overmann J."/>
        </authorList>
    </citation>
    <scope>NUCLEOTIDE SEQUENCE</scope>
    <source>
        <strain evidence="2">AEG42_29</strain>
    </source>
</reference>
<feature type="chain" id="PRO_5043873635" description="Carboxypeptidase regulatory-like domain-containing protein" evidence="1">
    <location>
        <begin position="23"/>
        <end position="227"/>
    </location>
</feature>
<dbReference type="EMBL" id="CP114014">
    <property type="protein sequence ID" value="XAY03709.1"/>
    <property type="molecule type" value="Genomic_DNA"/>
</dbReference>
<feature type="signal peptide" evidence="1">
    <location>
        <begin position="1"/>
        <end position="22"/>
    </location>
</feature>
<protein>
    <recommendedName>
        <fullName evidence="3">Carboxypeptidase regulatory-like domain-containing protein</fullName>
    </recommendedName>
</protein>
<gene>
    <name evidence="2" type="ORF">DSM112329_00529</name>
</gene>
<sequence>MSTRPVLAAFAVAALLPTAALAAKPPKPPKPAPATGVATLGVSAPSLTFPGAVTVTGSLSGVARLGNVPVTLEHDDSRPYGDSFKPAGQSVKTNTTGGYSFAVRPARNTQYRVVVKASPSITSSARLVAVRPFVGLKASIRTPRAGRIVRFSGLVRPARNGAAVLLQRRTPSGRYATIVRSRLRASGSDSIFAIAARVRRSGTYRVKVPGNVDLINGFSRPVSVRAR</sequence>
<evidence type="ECO:0000256" key="1">
    <source>
        <dbReference type="SAM" id="SignalP"/>
    </source>
</evidence>
<evidence type="ECO:0008006" key="3">
    <source>
        <dbReference type="Google" id="ProtNLM"/>
    </source>
</evidence>
<proteinExistence type="predicted"/>
<dbReference type="KEGG" id="parq:DSM112329_00529"/>
<accession>A0AAU7AQ15</accession>
<organism evidence="2">
    <name type="scientific">Paraconexibacter sp. AEG42_29</name>
    <dbReference type="NCBI Taxonomy" id="2997339"/>
    <lineage>
        <taxon>Bacteria</taxon>
        <taxon>Bacillati</taxon>
        <taxon>Actinomycetota</taxon>
        <taxon>Thermoleophilia</taxon>
        <taxon>Solirubrobacterales</taxon>
        <taxon>Paraconexibacteraceae</taxon>
        <taxon>Paraconexibacter</taxon>
    </lineage>
</organism>